<keyword evidence="4" id="KW-1185">Reference proteome</keyword>
<dbReference type="Proteomes" id="UP000681722">
    <property type="component" value="Unassembled WGS sequence"/>
</dbReference>
<reference evidence="2" key="1">
    <citation type="submission" date="2021-02" db="EMBL/GenBank/DDBJ databases">
        <authorList>
            <person name="Nowell W R."/>
        </authorList>
    </citation>
    <scope>NUCLEOTIDE SEQUENCE</scope>
</reference>
<evidence type="ECO:0000313" key="2">
    <source>
        <dbReference type="EMBL" id="CAF1568021.1"/>
    </source>
</evidence>
<name>A0A815Y9U2_9BILA</name>
<evidence type="ECO:0000313" key="3">
    <source>
        <dbReference type="EMBL" id="CAF4430557.1"/>
    </source>
</evidence>
<feature type="region of interest" description="Disordered" evidence="1">
    <location>
        <begin position="53"/>
        <end position="75"/>
    </location>
</feature>
<dbReference type="Proteomes" id="UP000663829">
    <property type="component" value="Unassembled WGS sequence"/>
</dbReference>
<proteinExistence type="predicted"/>
<accession>A0A815Y9U2</accession>
<sequence>MSTYIYRDLVPLKHQNRLNIVQHLLQHLTDISSLQLAALSAPPQRMQFERTISNVTKRNPSHNQPSKRLQTQRQTSSSITLSNICLQKRSLSNIRQSITRCSRSTTVKSAVKKNITKEVQIIEPKGSVKNSSAKPQERKRKISTVHAHNEQQVSKQKRQKTIIYDPTFLKQ</sequence>
<dbReference type="EMBL" id="CAJNOQ010029336">
    <property type="protein sequence ID" value="CAF1568021.1"/>
    <property type="molecule type" value="Genomic_DNA"/>
</dbReference>
<evidence type="ECO:0000256" key="1">
    <source>
        <dbReference type="SAM" id="MobiDB-lite"/>
    </source>
</evidence>
<dbReference type="EMBL" id="CAJOBC010095141">
    <property type="protein sequence ID" value="CAF4430557.1"/>
    <property type="molecule type" value="Genomic_DNA"/>
</dbReference>
<organism evidence="2 4">
    <name type="scientific">Didymodactylos carnosus</name>
    <dbReference type="NCBI Taxonomy" id="1234261"/>
    <lineage>
        <taxon>Eukaryota</taxon>
        <taxon>Metazoa</taxon>
        <taxon>Spiralia</taxon>
        <taxon>Gnathifera</taxon>
        <taxon>Rotifera</taxon>
        <taxon>Eurotatoria</taxon>
        <taxon>Bdelloidea</taxon>
        <taxon>Philodinida</taxon>
        <taxon>Philodinidae</taxon>
        <taxon>Didymodactylos</taxon>
    </lineage>
</organism>
<gene>
    <name evidence="2" type="ORF">GPM918_LOCUS40204</name>
    <name evidence="3" type="ORF">SRO942_LOCUS41130</name>
</gene>
<feature type="region of interest" description="Disordered" evidence="1">
    <location>
        <begin position="126"/>
        <end position="171"/>
    </location>
</feature>
<protein>
    <submittedName>
        <fullName evidence="2">Uncharacterized protein</fullName>
    </submittedName>
</protein>
<comment type="caution">
    <text evidence="2">The sequence shown here is derived from an EMBL/GenBank/DDBJ whole genome shotgun (WGS) entry which is preliminary data.</text>
</comment>
<evidence type="ECO:0000313" key="4">
    <source>
        <dbReference type="Proteomes" id="UP000663829"/>
    </source>
</evidence>
<dbReference type="AlphaFoldDB" id="A0A815Y9U2"/>